<evidence type="ECO:0000256" key="1">
    <source>
        <dbReference type="SAM" id="SignalP"/>
    </source>
</evidence>
<proteinExistence type="predicted"/>
<comment type="caution">
    <text evidence="2">The sequence shown here is derived from an EMBL/GenBank/DDBJ whole genome shotgun (WGS) entry which is preliminary data.</text>
</comment>
<dbReference type="AlphaFoldDB" id="A0A7V0Z3U9"/>
<evidence type="ECO:0008006" key="3">
    <source>
        <dbReference type="Google" id="ProtNLM"/>
    </source>
</evidence>
<dbReference type="SUPFAM" id="SSF50939">
    <property type="entry name" value="Sialidases"/>
    <property type="match status" value="2"/>
</dbReference>
<accession>A0A7V0Z3U9</accession>
<name>A0A7V0Z3U9_UNCW3</name>
<organism evidence="2">
    <name type="scientific">candidate division WOR-3 bacterium</name>
    <dbReference type="NCBI Taxonomy" id="2052148"/>
    <lineage>
        <taxon>Bacteria</taxon>
        <taxon>Bacteria division WOR-3</taxon>
    </lineage>
</organism>
<feature type="chain" id="PRO_5030841303" description="T9SS type A sorting domain-containing protein" evidence="1">
    <location>
        <begin position="18"/>
        <end position="478"/>
    </location>
</feature>
<keyword evidence="1" id="KW-0732">Signal</keyword>
<dbReference type="CDD" id="cd15482">
    <property type="entry name" value="Sialidase_non-viral"/>
    <property type="match status" value="1"/>
</dbReference>
<gene>
    <name evidence="2" type="ORF">ENP86_01135</name>
</gene>
<reference evidence="2" key="1">
    <citation type="journal article" date="2020" name="mSystems">
        <title>Genome- and Community-Level Interaction Insights into Carbon Utilization and Element Cycling Functions of Hydrothermarchaeota in Hydrothermal Sediment.</title>
        <authorList>
            <person name="Zhou Z."/>
            <person name="Liu Y."/>
            <person name="Xu W."/>
            <person name="Pan J."/>
            <person name="Luo Z.H."/>
            <person name="Li M."/>
        </authorList>
    </citation>
    <scope>NUCLEOTIDE SEQUENCE [LARGE SCALE GENOMIC DNA]</scope>
    <source>
        <strain evidence="2">SpSt-258</strain>
    </source>
</reference>
<dbReference type="Gene3D" id="2.120.10.10">
    <property type="match status" value="2"/>
</dbReference>
<evidence type="ECO:0000313" key="2">
    <source>
        <dbReference type="EMBL" id="HDY58152.1"/>
    </source>
</evidence>
<dbReference type="EMBL" id="DSKY01000003">
    <property type="protein sequence ID" value="HDY58152.1"/>
    <property type="molecule type" value="Genomic_DNA"/>
</dbReference>
<dbReference type="InterPro" id="IPR036278">
    <property type="entry name" value="Sialidase_sf"/>
</dbReference>
<feature type="signal peptide" evidence="1">
    <location>
        <begin position="1"/>
        <end position="17"/>
    </location>
</feature>
<protein>
    <recommendedName>
        <fullName evidence="3">T9SS type A sorting domain-containing protein</fullName>
    </recommendedName>
</protein>
<sequence>MRIFFLILISSVGLSFANPPWISNIKVSQDPGTGNQNETTMAIYQDTLVCGGWNDSRQGVYHVGFARSTNGGLTWAETLMIEPTYPSDCDPCIVVNDSGHICYVWLSYNTSYYTGDIYLTKSRDWGRTWGPSLCLTPGTPNTLDDKPWVAVDGNYMFLTWYDYGGTNQLRFKRSTDYGQTWSSAVTIGSGGNGTWPIRGTGQNLFVGWGYQDIRFNRSTNLGQNWLGQQTIISCPWSPPSTPYRLNNIPAWATSNDCTKIYVVFADSRWGSGQVDVSFSRSTDQGVTWSTPVKINDTPSGDTTLQFYPAIAVDPNDNIHVVWHDTRGRSRYYIGQYYAYSTNYGVTWSANQRVSDTVAYTSTFIGDYTACTAGNLYISALWCDCRNGSTNPDIYFSRCLNQIGIQETYKRGTFERELKLNFPNPFTRNSKLTYFPSDAELLIYNAEGRKVKEFSEPGVYFIKIKKGKQEAIKKLVFIN</sequence>